<feature type="region of interest" description="Disordered" evidence="1">
    <location>
        <begin position="94"/>
        <end position="124"/>
    </location>
</feature>
<name>A0A699GT99_TANCI</name>
<dbReference type="InterPro" id="IPR012340">
    <property type="entry name" value="NA-bd_OB-fold"/>
</dbReference>
<evidence type="ECO:0000256" key="1">
    <source>
        <dbReference type="SAM" id="MobiDB-lite"/>
    </source>
</evidence>
<reference evidence="2" key="1">
    <citation type="journal article" date="2019" name="Sci. Rep.">
        <title>Draft genome of Tanacetum cinerariifolium, the natural source of mosquito coil.</title>
        <authorList>
            <person name="Yamashiro T."/>
            <person name="Shiraishi A."/>
            <person name="Satake H."/>
            <person name="Nakayama K."/>
        </authorList>
    </citation>
    <scope>NUCLEOTIDE SEQUENCE</scope>
</reference>
<gene>
    <name evidence="2" type="ORF">Tci_186081</name>
</gene>
<comment type="caution">
    <text evidence="2">The sequence shown here is derived from an EMBL/GenBank/DDBJ whole genome shotgun (WGS) entry which is preliminary data.</text>
</comment>
<sequence length="141" mass="15614">MFEFDGSTTIRKDFVKADGFVIYPFQLVDFDGIEPSNKKYLIGVAIYMNNVGRTNHQKTGSRNLDFYLANHRGQSIMVTLWGGLGDVLIEKKTKQNSGVESKNPSLPVDHSQPTEGTCNTPTKAETRGMTEGLIVITQGNQ</sequence>
<proteinExistence type="predicted"/>
<feature type="compositionally biased region" description="Polar residues" evidence="1">
    <location>
        <begin position="111"/>
        <end position="123"/>
    </location>
</feature>
<dbReference type="Gene3D" id="2.40.50.140">
    <property type="entry name" value="Nucleic acid-binding proteins"/>
    <property type="match status" value="1"/>
</dbReference>
<evidence type="ECO:0000313" key="2">
    <source>
        <dbReference type="EMBL" id="GEW14105.1"/>
    </source>
</evidence>
<feature type="compositionally biased region" description="Polar residues" evidence="1">
    <location>
        <begin position="95"/>
        <end position="104"/>
    </location>
</feature>
<dbReference type="AlphaFoldDB" id="A0A699GT99"/>
<protein>
    <submittedName>
        <fullName evidence="2">Uncharacterized protein</fullName>
    </submittedName>
</protein>
<organism evidence="2">
    <name type="scientific">Tanacetum cinerariifolium</name>
    <name type="common">Dalmatian daisy</name>
    <name type="synonym">Chrysanthemum cinerariifolium</name>
    <dbReference type="NCBI Taxonomy" id="118510"/>
    <lineage>
        <taxon>Eukaryota</taxon>
        <taxon>Viridiplantae</taxon>
        <taxon>Streptophyta</taxon>
        <taxon>Embryophyta</taxon>
        <taxon>Tracheophyta</taxon>
        <taxon>Spermatophyta</taxon>
        <taxon>Magnoliopsida</taxon>
        <taxon>eudicotyledons</taxon>
        <taxon>Gunneridae</taxon>
        <taxon>Pentapetalae</taxon>
        <taxon>asterids</taxon>
        <taxon>campanulids</taxon>
        <taxon>Asterales</taxon>
        <taxon>Asteraceae</taxon>
        <taxon>Asteroideae</taxon>
        <taxon>Anthemideae</taxon>
        <taxon>Anthemidinae</taxon>
        <taxon>Tanacetum</taxon>
    </lineage>
</organism>
<dbReference type="EMBL" id="BKCJ010046638">
    <property type="protein sequence ID" value="GEW14105.1"/>
    <property type="molecule type" value="Genomic_DNA"/>
</dbReference>
<accession>A0A699GT99</accession>